<feature type="domain" description="ABC transporter" evidence="8">
    <location>
        <begin position="13"/>
        <end position="260"/>
    </location>
</feature>
<dbReference type="SMART" id="SM00382">
    <property type="entry name" value="AAA"/>
    <property type="match status" value="1"/>
</dbReference>
<evidence type="ECO:0000256" key="5">
    <source>
        <dbReference type="ARBA" id="ARBA00022741"/>
    </source>
</evidence>
<keyword evidence="3" id="KW-0813">Transport</keyword>
<protein>
    <submittedName>
        <fullName evidence="9">ABC transporter ATP-binding protein</fullName>
    </submittedName>
</protein>
<dbReference type="InterPro" id="IPR050388">
    <property type="entry name" value="ABC_Ni/Peptide_Import"/>
</dbReference>
<dbReference type="CDD" id="cd03257">
    <property type="entry name" value="ABC_NikE_OppD_transporters"/>
    <property type="match status" value="1"/>
</dbReference>
<dbReference type="Pfam" id="PF00005">
    <property type="entry name" value="ABC_tran"/>
    <property type="match status" value="1"/>
</dbReference>
<dbReference type="SUPFAM" id="SSF52540">
    <property type="entry name" value="P-loop containing nucleoside triphosphate hydrolases"/>
    <property type="match status" value="1"/>
</dbReference>
<dbReference type="PANTHER" id="PTHR43297">
    <property type="entry name" value="OLIGOPEPTIDE TRANSPORT ATP-BINDING PROTEIN APPD"/>
    <property type="match status" value="1"/>
</dbReference>
<evidence type="ECO:0000256" key="7">
    <source>
        <dbReference type="ARBA" id="ARBA00023136"/>
    </source>
</evidence>
<evidence type="ECO:0000313" key="9">
    <source>
        <dbReference type="EMBL" id="AYG61008.1"/>
    </source>
</evidence>
<evidence type="ECO:0000256" key="1">
    <source>
        <dbReference type="ARBA" id="ARBA00004417"/>
    </source>
</evidence>
<accession>A0A387FQB3</accession>
<evidence type="ECO:0000256" key="6">
    <source>
        <dbReference type="ARBA" id="ARBA00022840"/>
    </source>
</evidence>
<dbReference type="GO" id="GO:0055085">
    <property type="term" value="P:transmembrane transport"/>
    <property type="evidence" value="ECO:0007669"/>
    <property type="project" value="UniProtKB-ARBA"/>
</dbReference>
<keyword evidence="10" id="KW-1185">Reference proteome</keyword>
<dbReference type="PROSITE" id="PS50893">
    <property type="entry name" value="ABC_TRANSPORTER_2"/>
    <property type="match status" value="1"/>
</dbReference>
<keyword evidence="7" id="KW-0472">Membrane</keyword>
<dbReference type="GO" id="GO:0016887">
    <property type="term" value="F:ATP hydrolysis activity"/>
    <property type="evidence" value="ECO:0007669"/>
    <property type="project" value="InterPro"/>
</dbReference>
<dbReference type="AlphaFoldDB" id="A0A387FQB3"/>
<proteinExistence type="inferred from homology"/>
<gene>
    <name evidence="9" type="ORF">CCGE525_20930</name>
</gene>
<dbReference type="InterPro" id="IPR013563">
    <property type="entry name" value="Oligopep_ABC_C"/>
</dbReference>
<evidence type="ECO:0000256" key="3">
    <source>
        <dbReference type="ARBA" id="ARBA00022448"/>
    </source>
</evidence>
<dbReference type="KEGG" id="rjg:CCGE525_20930"/>
<dbReference type="GO" id="GO:0015833">
    <property type="term" value="P:peptide transport"/>
    <property type="evidence" value="ECO:0007669"/>
    <property type="project" value="InterPro"/>
</dbReference>
<keyword evidence="6 9" id="KW-0067">ATP-binding</keyword>
<dbReference type="InterPro" id="IPR003439">
    <property type="entry name" value="ABC_transporter-like_ATP-bd"/>
</dbReference>
<dbReference type="OrthoDB" id="9815712at2"/>
<dbReference type="InterPro" id="IPR027417">
    <property type="entry name" value="P-loop_NTPase"/>
</dbReference>
<dbReference type="PANTHER" id="PTHR43297:SF2">
    <property type="entry name" value="DIPEPTIDE TRANSPORT ATP-BINDING PROTEIN DPPD"/>
    <property type="match status" value="1"/>
</dbReference>
<sequence>MTMAASKNSGLVVRGLTTTFDTSRGLAIAAADVDFDVAPGEVVGLVGESGSGKSVTLRSIMRLIREPGHVSGRVEWRGRDLVAMSDEELRRIRGSEIAMIFQEPMTALNPVLPVGLQIEENLIAHTTLNRRERRARALELMNIVGIPAAERRLDEYPHQFSGGMRQRAMIAIALACSPKLLLADEPTTALDVTIQDQILKLLLELRDNFGMSVVLVTHDLGVVAATCDRMAVMYAGRIVETGTVADVFARPRHPYTRGLLGSVPSGGAPRTMLYSIDGTPPSLTALPAGCAFHPRCQFATEECLKARPPLIGTAEGRLAACFHQDDVAAMEAIL</sequence>
<dbReference type="InterPro" id="IPR017871">
    <property type="entry name" value="ABC_transporter-like_CS"/>
</dbReference>
<dbReference type="PROSITE" id="PS00211">
    <property type="entry name" value="ABC_TRANSPORTER_1"/>
    <property type="match status" value="1"/>
</dbReference>
<name>A0A387FQB3_9HYPH</name>
<organism evidence="9 10">
    <name type="scientific">Rhizobium jaguaris</name>
    <dbReference type="NCBI Taxonomy" id="1312183"/>
    <lineage>
        <taxon>Bacteria</taxon>
        <taxon>Pseudomonadati</taxon>
        <taxon>Pseudomonadota</taxon>
        <taxon>Alphaproteobacteria</taxon>
        <taxon>Hyphomicrobiales</taxon>
        <taxon>Rhizobiaceae</taxon>
        <taxon>Rhizobium/Agrobacterium group</taxon>
        <taxon>Rhizobium</taxon>
    </lineage>
</organism>
<evidence type="ECO:0000313" key="10">
    <source>
        <dbReference type="Proteomes" id="UP000282195"/>
    </source>
</evidence>
<dbReference type="EMBL" id="CP032694">
    <property type="protein sequence ID" value="AYG61008.1"/>
    <property type="molecule type" value="Genomic_DNA"/>
</dbReference>
<reference evidence="9 10" key="1">
    <citation type="submission" date="2018-10" db="EMBL/GenBank/DDBJ databases">
        <title>Rhizobium etli, R. leguminosarum and a new Rhizobium genospecies from Phaseolus dumosus.</title>
        <authorList>
            <person name="Ramirez-Puebla S.T."/>
            <person name="Rogel-Hernandez M.A."/>
            <person name="Guerrero G."/>
            <person name="Ormeno-Orrillo E."/>
            <person name="Martinez-Romero J.C."/>
            <person name="Negrete-Yankelevich S."/>
            <person name="Martinez-Romero E."/>
        </authorList>
    </citation>
    <scope>NUCLEOTIDE SEQUENCE [LARGE SCALE GENOMIC DNA]</scope>
    <source>
        <strain evidence="9 10">CCGE525</strain>
    </source>
</reference>
<comment type="similarity">
    <text evidence="2">Belongs to the ABC transporter superfamily.</text>
</comment>
<dbReference type="FunFam" id="3.40.50.300:FF:000016">
    <property type="entry name" value="Oligopeptide ABC transporter ATP-binding component"/>
    <property type="match status" value="1"/>
</dbReference>
<evidence type="ECO:0000256" key="4">
    <source>
        <dbReference type="ARBA" id="ARBA00022475"/>
    </source>
</evidence>
<dbReference type="NCBIfam" id="TIGR01727">
    <property type="entry name" value="oligo_HPY"/>
    <property type="match status" value="1"/>
</dbReference>
<dbReference type="GO" id="GO:0005524">
    <property type="term" value="F:ATP binding"/>
    <property type="evidence" value="ECO:0007669"/>
    <property type="project" value="UniProtKB-KW"/>
</dbReference>
<keyword evidence="4" id="KW-1003">Cell membrane</keyword>
<evidence type="ECO:0000259" key="8">
    <source>
        <dbReference type="PROSITE" id="PS50893"/>
    </source>
</evidence>
<dbReference type="InterPro" id="IPR003593">
    <property type="entry name" value="AAA+_ATPase"/>
</dbReference>
<dbReference type="Proteomes" id="UP000282195">
    <property type="component" value="Chromosome"/>
</dbReference>
<dbReference type="Pfam" id="PF08352">
    <property type="entry name" value="oligo_HPY"/>
    <property type="match status" value="1"/>
</dbReference>
<comment type="subcellular location">
    <subcellularLocation>
        <location evidence="1">Cell inner membrane</location>
        <topology evidence="1">Peripheral membrane protein</topology>
    </subcellularLocation>
</comment>
<keyword evidence="5" id="KW-0547">Nucleotide-binding</keyword>
<evidence type="ECO:0000256" key="2">
    <source>
        <dbReference type="ARBA" id="ARBA00005417"/>
    </source>
</evidence>
<dbReference type="Gene3D" id="3.40.50.300">
    <property type="entry name" value="P-loop containing nucleotide triphosphate hydrolases"/>
    <property type="match status" value="1"/>
</dbReference>
<dbReference type="GO" id="GO:0005886">
    <property type="term" value="C:plasma membrane"/>
    <property type="evidence" value="ECO:0007669"/>
    <property type="project" value="UniProtKB-SubCell"/>
</dbReference>